<keyword evidence="1" id="KW-0812">Transmembrane</keyword>
<dbReference type="PROSITE" id="PS50206">
    <property type="entry name" value="RHODANESE_3"/>
    <property type="match status" value="1"/>
</dbReference>
<dbReference type="Pfam" id="PF00899">
    <property type="entry name" value="ThiF"/>
    <property type="match status" value="1"/>
</dbReference>
<dbReference type="GO" id="GO:0005737">
    <property type="term" value="C:cytoplasm"/>
    <property type="evidence" value="ECO:0007669"/>
    <property type="project" value="TreeGrafter"/>
</dbReference>
<dbReference type="GO" id="GO:0008641">
    <property type="term" value="F:ubiquitin-like modifier activating enzyme activity"/>
    <property type="evidence" value="ECO:0007669"/>
    <property type="project" value="InterPro"/>
</dbReference>
<dbReference type="Gene3D" id="3.40.50.720">
    <property type="entry name" value="NAD(P)-binding Rossmann-like Domain"/>
    <property type="match status" value="1"/>
</dbReference>
<keyword evidence="1" id="KW-0472">Membrane</keyword>
<sequence length="355" mass="41217">MLKIKGKYILSNEEHNLYARQLILSNISVQGQEKLKKSKILIIGAGGLGCPSIMYAAALGIGFIGIIDYDSVNISNLSRQILYNYEDLNKDKIYCIKKKIIHLNPFCHFITHSYKITSENVNDIIKYYDIILDGTDNFKTRYIIEKACYNFHKIHIYGGVNQLEGQVAVFNYQSNLTYSDLYPISLKLQDNNCINGVIGVTTGIISLLQLTEIIKITIGLGEIIKSEMIIYNLLKTSFIKMKLYPSKFYTKEYSYSKKLINKNISYQQIEQLKQEKLYKITIIDIRDDFEFFSKHIKQAINIPLRLLISKKVIKFIKQSFLSIKLIIYCQSNERAYIASQILDQYYLNYYILHET</sequence>
<feature type="domain" description="Rhodanese" evidence="2">
    <location>
        <begin position="276"/>
        <end position="355"/>
    </location>
</feature>
<dbReference type="EMBL" id="MK814609">
    <property type="protein sequence ID" value="QCI04188.1"/>
    <property type="molecule type" value="Genomic_DNA"/>
</dbReference>
<dbReference type="Gene3D" id="3.40.250.10">
    <property type="entry name" value="Rhodanese-like domain"/>
    <property type="match status" value="1"/>
</dbReference>
<geneLocation type="plastid" evidence="3"/>
<dbReference type="Pfam" id="PF00581">
    <property type="entry name" value="Rhodanese"/>
    <property type="match status" value="1"/>
</dbReference>
<dbReference type="InterPro" id="IPR035985">
    <property type="entry name" value="Ubiquitin-activating_enz"/>
</dbReference>
<gene>
    <name evidence="3" type="primary">moeB</name>
</gene>
<dbReference type="InterPro" id="IPR045886">
    <property type="entry name" value="ThiF/MoeB/HesA"/>
</dbReference>
<organism evidence="3">
    <name type="scientific">Anotrichium furcellatum</name>
    <dbReference type="NCBI Taxonomy" id="41999"/>
    <lineage>
        <taxon>Eukaryota</taxon>
        <taxon>Rhodophyta</taxon>
        <taxon>Florideophyceae</taxon>
        <taxon>Rhodymeniophycidae</taxon>
        <taxon>Ceramiales</taxon>
        <taxon>Ceramiaceae</taxon>
        <taxon>Anotrichium</taxon>
    </lineage>
</organism>
<reference evidence="3" key="2">
    <citation type="submission" date="2019-04" db="EMBL/GenBank/DDBJ databases">
        <authorList>
            <person name="Pasella M."/>
        </authorList>
    </citation>
    <scope>NUCLEOTIDE SEQUENCE</scope>
    <source>
        <strain evidence="3">PD2933</strain>
    </source>
</reference>
<dbReference type="InterPro" id="IPR000594">
    <property type="entry name" value="ThiF_NAD_FAD-bd"/>
</dbReference>
<accession>A0A4D6WNT9</accession>
<dbReference type="GO" id="GO:0004792">
    <property type="term" value="F:thiosulfate-cyanide sulfurtransferase activity"/>
    <property type="evidence" value="ECO:0007669"/>
    <property type="project" value="TreeGrafter"/>
</dbReference>
<name>A0A4D6WNT9_9FLOR</name>
<reference evidence="3" key="1">
    <citation type="journal article" date="2019" name="Mol. Phylogenet. Evol.">
        <title>Morphological evolution and classification of the red algal order Ceramiales inferred using plastid phylogenomics.</title>
        <authorList>
            <person name="Diaz-Tapia P."/>
            <person name="Pasella M.M."/>
            <person name="Verbruggen H."/>
            <person name="Maggs C.A."/>
        </authorList>
    </citation>
    <scope>NUCLEOTIDE SEQUENCE</scope>
    <source>
        <strain evidence="3">PD2933</strain>
    </source>
</reference>
<evidence type="ECO:0000259" key="2">
    <source>
        <dbReference type="PROSITE" id="PS50206"/>
    </source>
</evidence>
<dbReference type="SUPFAM" id="SSF69572">
    <property type="entry name" value="Activating enzymes of the ubiquitin-like proteins"/>
    <property type="match status" value="1"/>
</dbReference>
<feature type="transmembrane region" description="Helical" evidence="1">
    <location>
        <begin position="40"/>
        <end position="67"/>
    </location>
</feature>
<dbReference type="AlphaFoldDB" id="A0A4D6WNT9"/>
<dbReference type="PANTHER" id="PTHR10953:SF102">
    <property type="entry name" value="ADENYLYLTRANSFERASE AND SULFURTRANSFERASE MOCS3"/>
    <property type="match status" value="1"/>
</dbReference>
<dbReference type="PANTHER" id="PTHR10953">
    <property type="entry name" value="UBIQUITIN-ACTIVATING ENZYME E1"/>
    <property type="match status" value="1"/>
</dbReference>
<proteinExistence type="predicted"/>
<evidence type="ECO:0000256" key="1">
    <source>
        <dbReference type="SAM" id="Phobius"/>
    </source>
</evidence>
<evidence type="ECO:0000313" key="3">
    <source>
        <dbReference type="EMBL" id="QCI04188.1"/>
    </source>
</evidence>
<dbReference type="InterPro" id="IPR036873">
    <property type="entry name" value="Rhodanese-like_dom_sf"/>
</dbReference>
<dbReference type="CDD" id="cd00757">
    <property type="entry name" value="ThiF_MoeB_HesA_family"/>
    <property type="match status" value="1"/>
</dbReference>
<dbReference type="GO" id="GO:0016779">
    <property type="term" value="F:nucleotidyltransferase activity"/>
    <property type="evidence" value="ECO:0007669"/>
    <property type="project" value="TreeGrafter"/>
</dbReference>
<dbReference type="CDD" id="cd00158">
    <property type="entry name" value="RHOD"/>
    <property type="match status" value="1"/>
</dbReference>
<protein>
    <submittedName>
        <fullName evidence="3">Molybdopterin biosynthesis protein</fullName>
    </submittedName>
</protein>
<keyword evidence="1" id="KW-1133">Transmembrane helix</keyword>
<dbReference type="InterPro" id="IPR001763">
    <property type="entry name" value="Rhodanese-like_dom"/>
</dbReference>
<keyword evidence="3" id="KW-0934">Plastid</keyword>